<keyword evidence="5" id="KW-0503">Monooxygenase</keyword>
<dbReference type="InParanoid" id="A0A5J5EDJ5"/>
<dbReference type="InterPro" id="IPR020946">
    <property type="entry name" value="Flavin_mOase-like"/>
</dbReference>
<dbReference type="GO" id="GO:0004499">
    <property type="term" value="F:N,N-dimethylaniline monooxygenase activity"/>
    <property type="evidence" value="ECO:0007669"/>
    <property type="project" value="InterPro"/>
</dbReference>
<dbReference type="PANTHER" id="PTHR42877:SF10">
    <property type="entry name" value="L-ORNITHINE N(5)-OXYGENASE"/>
    <property type="match status" value="1"/>
</dbReference>
<dbReference type="PANTHER" id="PTHR42877">
    <property type="entry name" value="L-ORNITHINE N(5)-MONOOXYGENASE-RELATED"/>
    <property type="match status" value="1"/>
</dbReference>
<evidence type="ECO:0000313" key="5">
    <source>
        <dbReference type="EMBL" id="KAA8892778.1"/>
    </source>
</evidence>
<evidence type="ECO:0000256" key="3">
    <source>
        <dbReference type="ARBA" id="ARBA00022827"/>
    </source>
</evidence>
<keyword evidence="4" id="KW-0560">Oxidoreductase</keyword>
<comment type="caution">
    <text evidence="5">The sequence shown here is derived from an EMBL/GenBank/DDBJ whole genome shotgun (WGS) entry which is preliminary data.</text>
</comment>
<dbReference type="GO" id="GO:0050660">
    <property type="term" value="F:flavin adenine dinucleotide binding"/>
    <property type="evidence" value="ECO:0007669"/>
    <property type="project" value="InterPro"/>
</dbReference>
<dbReference type="Gene3D" id="3.50.50.60">
    <property type="entry name" value="FAD/NAD(P)-binding domain"/>
    <property type="match status" value="2"/>
</dbReference>
<proteinExistence type="inferred from homology"/>
<comment type="similarity">
    <text evidence="1">Belongs to the FAD-binding monooxygenase family.</text>
</comment>
<name>A0A5J5EDJ5_9PEZI</name>
<evidence type="ECO:0000313" key="6">
    <source>
        <dbReference type="Proteomes" id="UP000326924"/>
    </source>
</evidence>
<protein>
    <submittedName>
        <fullName evidence="5">Monooxygenase</fullName>
    </submittedName>
</protein>
<dbReference type="OrthoDB" id="74360at2759"/>
<dbReference type="InterPro" id="IPR051209">
    <property type="entry name" value="FAD-bind_Monooxygenase_sf"/>
</dbReference>
<evidence type="ECO:0000256" key="1">
    <source>
        <dbReference type="ARBA" id="ARBA00010139"/>
    </source>
</evidence>
<organism evidence="5 6">
    <name type="scientific">Sphaerosporella brunnea</name>
    <dbReference type="NCBI Taxonomy" id="1250544"/>
    <lineage>
        <taxon>Eukaryota</taxon>
        <taxon>Fungi</taxon>
        <taxon>Dikarya</taxon>
        <taxon>Ascomycota</taxon>
        <taxon>Pezizomycotina</taxon>
        <taxon>Pezizomycetes</taxon>
        <taxon>Pezizales</taxon>
        <taxon>Pyronemataceae</taxon>
        <taxon>Sphaerosporella</taxon>
    </lineage>
</organism>
<dbReference type="AlphaFoldDB" id="A0A5J5EDJ5"/>
<evidence type="ECO:0000256" key="2">
    <source>
        <dbReference type="ARBA" id="ARBA00022630"/>
    </source>
</evidence>
<accession>A0A5J5EDJ5</accession>
<dbReference type="InterPro" id="IPR036188">
    <property type="entry name" value="FAD/NAD-bd_sf"/>
</dbReference>
<dbReference type="SUPFAM" id="SSF51905">
    <property type="entry name" value="FAD/NAD(P)-binding domain"/>
    <property type="match status" value="2"/>
</dbReference>
<dbReference type="GO" id="GO:0050661">
    <property type="term" value="F:NADP binding"/>
    <property type="evidence" value="ECO:0007669"/>
    <property type="project" value="InterPro"/>
</dbReference>
<keyword evidence="3" id="KW-0274">FAD</keyword>
<sequence length="509" mass="57294">MASKEARFYNDIVCIGGGLSAIALGAHAKITYGITDIHFYERHASMGGTWWINTYPGAACDVPSALYSFSFSQKPNWTCLMPSNTEIIAYADEVAAKYDIPARATLQTEVVKAEWLEDRSRWRVYLRDLVTGEEYTHECKILFSATGQLGVPNYPELPGQETFQGKIFHSARWDHAVELDGKRVAVVGNGCTATQIVPSIMPRVASMHQFIRSKHWIQKAPTFPYNAVFYWMFKHVPLTLWLHRFTVFLVAEWDVRLQMMDPWSVQQRKWKARAVEAYMRKTAPEKYHEQLIPDFEIGCKRRILDTGYLASLNDPKAHLISDPILSLTPEGIRTANGDVPVDVIVLATGFQTNRFLQPVQVVGRAGETLEEHWAKAGGPGAYNTTAIRGFPNFFFLLGPNSATGHTSALMASENVIGYALNVASPVLRREATTVEVKEPAEKSYIKRVQEALENTVFSTGCGSWYVRGGRNAMLYPWTQAHFLYRCSFVKWDDWDVNVSVPNSASERCG</sequence>
<dbReference type="EMBL" id="VXIS01000594">
    <property type="protein sequence ID" value="KAA8892778.1"/>
    <property type="molecule type" value="Genomic_DNA"/>
</dbReference>
<gene>
    <name evidence="5" type="ORF">FN846DRAFT_981889</name>
</gene>
<reference evidence="5 6" key="1">
    <citation type="submission" date="2019-09" db="EMBL/GenBank/DDBJ databases">
        <title>Draft genome of the ectomycorrhizal ascomycete Sphaerosporella brunnea.</title>
        <authorList>
            <consortium name="DOE Joint Genome Institute"/>
            <person name="Benucci G.M."/>
            <person name="Marozzi G."/>
            <person name="Antonielli L."/>
            <person name="Sanchez S."/>
            <person name="Marco P."/>
            <person name="Wang X."/>
            <person name="Falini L.B."/>
            <person name="Barry K."/>
            <person name="Haridas S."/>
            <person name="Lipzen A."/>
            <person name="Labutti K."/>
            <person name="Grigoriev I.V."/>
            <person name="Murat C."/>
            <person name="Martin F."/>
            <person name="Albertini E."/>
            <person name="Donnini D."/>
            <person name="Bonito G."/>
        </authorList>
    </citation>
    <scope>NUCLEOTIDE SEQUENCE [LARGE SCALE GENOMIC DNA]</scope>
    <source>
        <strain evidence="5 6">Sb_GMNB300</strain>
    </source>
</reference>
<dbReference type="Pfam" id="PF00743">
    <property type="entry name" value="FMO-like"/>
    <property type="match status" value="1"/>
</dbReference>
<dbReference type="Proteomes" id="UP000326924">
    <property type="component" value="Unassembled WGS sequence"/>
</dbReference>
<keyword evidence="6" id="KW-1185">Reference proteome</keyword>
<keyword evidence="2" id="KW-0285">Flavoprotein</keyword>
<evidence type="ECO:0000256" key="4">
    <source>
        <dbReference type="ARBA" id="ARBA00023002"/>
    </source>
</evidence>